<dbReference type="InterPro" id="IPR001094">
    <property type="entry name" value="Flavdoxin-like"/>
</dbReference>
<accession>A0AA91IB04</accession>
<keyword evidence="3" id="KW-0813">Transport</keyword>
<dbReference type="Pfam" id="PF03929">
    <property type="entry name" value="PepSY_TM"/>
    <property type="match status" value="1"/>
</dbReference>
<evidence type="ECO:0000313" key="7">
    <source>
        <dbReference type="EMBL" id="OAK63774.1"/>
    </source>
</evidence>
<dbReference type="InterPro" id="IPR008254">
    <property type="entry name" value="Flavodoxin/NO_synth"/>
</dbReference>
<dbReference type="Pfam" id="PF00258">
    <property type="entry name" value="Flavodoxin_1"/>
    <property type="match status" value="1"/>
</dbReference>
<dbReference type="PRINTS" id="PR00369">
    <property type="entry name" value="FLAVODOXIN"/>
</dbReference>
<dbReference type="PANTHER" id="PTHR34219">
    <property type="entry name" value="IRON-REGULATED INNER MEMBRANE PROTEIN-RELATED"/>
    <property type="match status" value="1"/>
</dbReference>
<keyword evidence="1" id="KW-0285">Flavoprotein</keyword>
<reference evidence="7 8" key="1">
    <citation type="submission" date="2016-03" db="EMBL/GenBank/DDBJ databases">
        <title>Genome sequence of Variovorax paradoxus KB5.</title>
        <authorList>
            <person name="Jeong H."/>
            <person name="Hong C.E."/>
            <person name="Jo S.H."/>
            <person name="Park J.M."/>
        </authorList>
    </citation>
    <scope>NUCLEOTIDE SEQUENCE [LARGE SCALE GENOMIC DNA]</scope>
    <source>
        <strain evidence="7 8">KB5</strain>
    </source>
</reference>
<keyword evidence="4" id="KW-0812">Transmembrane</keyword>
<evidence type="ECO:0000256" key="2">
    <source>
        <dbReference type="ARBA" id="ARBA00022643"/>
    </source>
</evidence>
<keyword evidence="3" id="KW-0249">Electron transport</keyword>
<evidence type="ECO:0000259" key="6">
    <source>
        <dbReference type="PROSITE" id="PS51384"/>
    </source>
</evidence>
<dbReference type="InterPro" id="IPR005625">
    <property type="entry name" value="PepSY-ass_TM"/>
</dbReference>
<name>A0AA91IB04_VARPD</name>
<dbReference type="GO" id="GO:0010181">
    <property type="term" value="F:FMN binding"/>
    <property type="evidence" value="ECO:0007669"/>
    <property type="project" value="InterPro"/>
</dbReference>
<dbReference type="EMBL" id="LVHG01000043">
    <property type="protein sequence ID" value="OAK63774.1"/>
    <property type="molecule type" value="Genomic_DNA"/>
</dbReference>
<dbReference type="SUPFAM" id="SSF52218">
    <property type="entry name" value="Flavoproteins"/>
    <property type="match status" value="1"/>
</dbReference>
<gene>
    <name evidence="7" type="ORF">A3K87_15700</name>
</gene>
<keyword evidence="2" id="KW-0288">FMN</keyword>
<evidence type="ECO:0000256" key="3">
    <source>
        <dbReference type="ARBA" id="ARBA00022982"/>
    </source>
</evidence>
<comment type="caution">
    <text evidence="7">The sequence shown here is derived from an EMBL/GenBank/DDBJ whole genome shotgun (WGS) entry which is preliminary data.</text>
</comment>
<dbReference type="PANTHER" id="PTHR34219:SF3">
    <property type="entry name" value="BLL7967 PROTEIN"/>
    <property type="match status" value="1"/>
</dbReference>
<dbReference type="Gene3D" id="3.40.50.360">
    <property type="match status" value="1"/>
</dbReference>
<feature type="domain" description="Flavodoxin-like" evidence="5">
    <location>
        <begin position="403"/>
        <end position="541"/>
    </location>
</feature>
<evidence type="ECO:0000256" key="4">
    <source>
        <dbReference type="SAM" id="Phobius"/>
    </source>
</evidence>
<sequence length="870" mass="94427">MKFPALRQLWFQLHWLIGITAGTVLIVIGLSGAVLSFREEIIDALNPHGRHVPAQAVPELTPAQLLAAARQAWPGRQVGTLALFAEPGAAARVIFAPPPGERRGETVYLDPYAGTALPPLAGAGFFEWVESLHRWLLLPREPGRVVAGVLAMGLLLLSLSGLYLRWPRRPLDWRAWLTFDPALKGRSFLWGLHSVMGTCALLMYIVFTTSGLYWAFDAVRDRVDAMAGHPRVAAQQARIAPRMRNVARDDAAAVDVAPAWAVFEQKARETGGWSEVILRVPSGAAPSVLFTWLDAAPAHERARNRMTVRLPGGEVTQDERHAGKSAGGRFLAAIYPLHMGTYFGMPGRIAMLLAALMLPVFSITGWLLYLDRRRKKRAVRAERAALEAAVRPAGGMAPASERLLVAFASQSGTAEGLAMRSAAALEGAGLPVTVASLARLDPEQLRHHRHVLIVASSFGEGGPPDAARRFAQRLAQVGGEALSHLRYGLLALGDRHYARFCGFGHTLDHALVAAGAQSLFPMVEVDNGDAGALAVWRRHLGAMPGARGDSMPDALTAVPEEQTFGAWTLCARRLLNPRSLGHPLCEIELTPSVQGELPSWRPGALAELRPRHAPETVAALLRSASLDGDAQVRFEGRTLMLREALACSAMPAPEELSQVSDAQALADALVPLAPRRYSIASVPAEGRIRLLVRQARHESGLGLASGWLTVHAMPSAQVELRLLPNPGFEPVADERPCIFIGNGSGYAGLRGHLCERVAQGFHRNWLLFGERQSACDAFFMDELTQWCAQGALARIDLAFSRDQPERIYVQDRLREAAPELQRWIGDGAVVFVCGSLHGMAAGVDAVLEEVLGRSALEDLIAQGRYRRDVY</sequence>
<dbReference type="Proteomes" id="UP000077852">
    <property type="component" value="Unassembled WGS sequence"/>
</dbReference>
<feature type="transmembrane region" description="Helical" evidence="4">
    <location>
        <begin position="187"/>
        <end position="207"/>
    </location>
</feature>
<feature type="transmembrane region" description="Helical" evidence="4">
    <location>
        <begin position="12"/>
        <end position="37"/>
    </location>
</feature>
<dbReference type="PROSITE" id="PS50902">
    <property type="entry name" value="FLAVODOXIN_LIKE"/>
    <property type="match status" value="1"/>
</dbReference>
<dbReference type="CDD" id="cd06200">
    <property type="entry name" value="SiR_like1"/>
    <property type="match status" value="1"/>
</dbReference>
<dbReference type="InterPro" id="IPR039261">
    <property type="entry name" value="FNR_nucleotide-bd"/>
</dbReference>
<dbReference type="PROSITE" id="PS51384">
    <property type="entry name" value="FAD_FR"/>
    <property type="match status" value="1"/>
</dbReference>
<dbReference type="InterPro" id="IPR029039">
    <property type="entry name" value="Flavoprotein-like_sf"/>
</dbReference>
<dbReference type="GO" id="GO:0016491">
    <property type="term" value="F:oxidoreductase activity"/>
    <property type="evidence" value="ECO:0007669"/>
    <property type="project" value="InterPro"/>
</dbReference>
<keyword evidence="4" id="KW-0472">Membrane</keyword>
<organism evidence="7 8">
    <name type="scientific">Variovorax paradoxus</name>
    <dbReference type="NCBI Taxonomy" id="34073"/>
    <lineage>
        <taxon>Bacteria</taxon>
        <taxon>Pseudomonadati</taxon>
        <taxon>Pseudomonadota</taxon>
        <taxon>Betaproteobacteria</taxon>
        <taxon>Burkholderiales</taxon>
        <taxon>Comamonadaceae</taxon>
        <taxon>Variovorax</taxon>
    </lineage>
</organism>
<keyword evidence="4" id="KW-1133">Transmembrane helix</keyword>
<evidence type="ECO:0000256" key="1">
    <source>
        <dbReference type="ARBA" id="ARBA00022630"/>
    </source>
</evidence>
<evidence type="ECO:0000313" key="8">
    <source>
        <dbReference type="Proteomes" id="UP000077852"/>
    </source>
</evidence>
<protein>
    <submittedName>
        <fullName evidence="7">Nitric oxide synthase</fullName>
    </submittedName>
</protein>
<dbReference type="SUPFAM" id="SSF63380">
    <property type="entry name" value="Riboflavin synthase domain-like"/>
    <property type="match status" value="1"/>
</dbReference>
<feature type="transmembrane region" description="Helical" evidence="4">
    <location>
        <begin position="349"/>
        <end position="370"/>
    </location>
</feature>
<dbReference type="SUPFAM" id="SSF52343">
    <property type="entry name" value="Ferredoxin reductase-like, C-terminal NADP-linked domain"/>
    <property type="match status" value="1"/>
</dbReference>
<dbReference type="PRINTS" id="PR00371">
    <property type="entry name" value="FPNCR"/>
</dbReference>
<dbReference type="InterPro" id="IPR001709">
    <property type="entry name" value="Flavoprot_Pyr_Nucl_cyt_Rdtase"/>
</dbReference>
<dbReference type="Gene3D" id="3.40.50.80">
    <property type="entry name" value="Nucleotide-binding domain of ferredoxin-NADP reductase (FNR) module"/>
    <property type="match status" value="1"/>
</dbReference>
<feature type="transmembrane region" description="Helical" evidence="4">
    <location>
        <begin position="145"/>
        <end position="166"/>
    </location>
</feature>
<dbReference type="AlphaFoldDB" id="A0AA91IB04"/>
<evidence type="ECO:0000259" key="5">
    <source>
        <dbReference type="PROSITE" id="PS50902"/>
    </source>
</evidence>
<feature type="domain" description="FAD-binding FR-type" evidence="6">
    <location>
        <begin position="562"/>
        <end position="731"/>
    </location>
</feature>
<dbReference type="RefSeq" id="WP_081268073.1">
    <property type="nucleotide sequence ID" value="NZ_LVHG01000043.1"/>
</dbReference>
<dbReference type="InterPro" id="IPR017927">
    <property type="entry name" value="FAD-bd_FR_type"/>
</dbReference>
<proteinExistence type="predicted"/>
<dbReference type="InterPro" id="IPR017938">
    <property type="entry name" value="Riboflavin_synthase-like_b-brl"/>
</dbReference>